<accession>C4XM70</accession>
<name>C4XM70_SOLM1</name>
<dbReference type="HOGENOM" id="CLU_2408483_0_0_7"/>
<proteinExistence type="predicted"/>
<dbReference type="EMBL" id="AP010904">
    <property type="protein sequence ID" value="BAH77198.1"/>
    <property type="molecule type" value="Genomic_DNA"/>
</dbReference>
<dbReference type="Proteomes" id="UP000009071">
    <property type="component" value="Chromosome"/>
</dbReference>
<evidence type="ECO:0000313" key="2">
    <source>
        <dbReference type="Proteomes" id="UP000009071"/>
    </source>
</evidence>
<gene>
    <name evidence="1" type="ordered locus">DMR_37070</name>
</gene>
<sequence length="92" mass="10178">MQSVTGSMRRILRIRFSWIVEPKPNGLPSSRNQNHLGGDAKHHLPGLDIRDLYQIGCHEEQQMACPLLLAPGKKPGPPLVLPGANAMRRLPP</sequence>
<protein>
    <submittedName>
        <fullName evidence="1">Uncharacterized protein</fullName>
    </submittedName>
</protein>
<dbReference type="AlphaFoldDB" id="C4XM70"/>
<organism evidence="1 2">
    <name type="scientific">Solidesulfovibrio magneticus (strain ATCC 700980 / DSM 13731 / RS-1)</name>
    <name type="common">Desulfovibrio magneticus</name>
    <dbReference type="NCBI Taxonomy" id="573370"/>
    <lineage>
        <taxon>Bacteria</taxon>
        <taxon>Pseudomonadati</taxon>
        <taxon>Thermodesulfobacteriota</taxon>
        <taxon>Desulfovibrionia</taxon>
        <taxon>Desulfovibrionales</taxon>
        <taxon>Desulfovibrionaceae</taxon>
        <taxon>Solidesulfovibrio</taxon>
    </lineage>
</organism>
<reference evidence="1 2" key="1">
    <citation type="journal article" date="2009" name="Genome Res.">
        <title>Whole genome sequence of Desulfovibrio magneticus strain RS-1 revealed common gene clusters in magnetotactic bacteria.</title>
        <authorList>
            <person name="Nakazawa H."/>
            <person name="Arakaki A."/>
            <person name="Narita-Yamada S."/>
            <person name="Yashiro I."/>
            <person name="Jinno K."/>
            <person name="Aoki N."/>
            <person name="Tsuruyama A."/>
            <person name="Okamura Y."/>
            <person name="Tanikawa S."/>
            <person name="Fujita N."/>
            <person name="Takeyama H."/>
            <person name="Matsunaga T."/>
        </authorList>
    </citation>
    <scope>NUCLEOTIDE SEQUENCE [LARGE SCALE GENOMIC DNA]</scope>
    <source>
        <strain evidence="2">ATCC 700980 / DSM 13731 / RS-1</strain>
    </source>
</reference>
<evidence type="ECO:0000313" key="1">
    <source>
        <dbReference type="EMBL" id="BAH77198.1"/>
    </source>
</evidence>
<keyword evidence="2" id="KW-1185">Reference proteome</keyword>
<dbReference type="KEGG" id="dma:DMR_37070"/>